<evidence type="ECO:0000256" key="1">
    <source>
        <dbReference type="SAM" id="Phobius"/>
    </source>
</evidence>
<evidence type="ECO:0000313" key="3">
    <source>
        <dbReference type="Proteomes" id="UP001172457"/>
    </source>
</evidence>
<gene>
    <name evidence="2" type="ORF">OSB04_023916</name>
</gene>
<protein>
    <submittedName>
        <fullName evidence="2">Uncharacterized protein</fullName>
    </submittedName>
</protein>
<dbReference type="AlphaFoldDB" id="A0AA38SLT7"/>
<accession>A0AA38SLT7</accession>
<dbReference type="EMBL" id="JARYMX010000006">
    <property type="protein sequence ID" value="KAJ9544209.1"/>
    <property type="molecule type" value="Genomic_DNA"/>
</dbReference>
<comment type="caution">
    <text evidence="2">The sequence shown here is derived from an EMBL/GenBank/DDBJ whole genome shotgun (WGS) entry which is preliminary data.</text>
</comment>
<keyword evidence="1" id="KW-1133">Transmembrane helix</keyword>
<dbReference type="Proteomes" id="UP001172457">
    <property type="component" value="Chromosome 6"/>
</dbReference>
<proteinExistence type="predicted"/>
<keyword evidence="3" id="KW-1185">Reference proteome</keyword>
<keyword evidence="1" id="KW-0472">Membrane</keyword>
<reference evidence="2" key="1">
    <citation type="submission" date="2023-03" db="EMBL/GenBank/DDBJ databases">
        <title>Chromosome-scale reference genome and RAD-based genetic map of yellow starthistle (Centaurea solstitialis) reveal putative structural variation and QTLs associated with invader traits.</title>
        <authorList>
            <person name="Reatini B."/>
            <person name="Cang F.A."/>
            <person name="Jiang Q."/>
            <person name="Mckibben M.T.W."/>
            <person name="Barker M.S."/>
            <person name="Rieseberg L.H."/>
            <person name="Dlugosch K.M."/>
        </authorList>
    </citation>
    <scope>NUCLEOTIDE SEQUENCE</scope>
    <source>
        <strain evidence="2">CAN-66</strain>
        <tissue evidence="2">Leaf</tissue>
    </source>
</reference>
<evidence type="ECO:0000313" key="2">
    <source>
        <dbReference type="EMBL" id="KAJ9544209.1"/>
    </source>
</evidence>
<keyword evidence="1" id="KW-0812">Transmembrane</keyword>
<name>A0AA38SLT7_9ASTR</name>
<sequence length="78" mass="8221">MVTAVGGDGGGGGVGGSWWLVMVTVMVVVTVMLMAVTEIEILPTIPLDDFIRSAIVVQQADKCSSDSWRGTKFDSMEA</sequence>
<feature type="transmembrane region" description="Helical" evidence="1">
    <location>
        <begin position="18"/>
        <end position="36"/>
    </location>
</feature>
<organism evidence="2 3">
    <name type="scientific">Centaurea solstitialis</name>
    <name type="common">yellow star-thistle</name>
    <dbReference type="NCBI Taxonomy" id="347529"/>
    <lineage>
        <taxon>Eukaryota</taxon>
        <taxon>Viridiplantae</taxon>
        <taxon>Streptophyta</taxon>
        <taxon>Embryophyta</taxon>
        <taxon>Tracheophyta</taxon>
        <taxon>Spermatophyta</taxon>
        <taxon>Magnoliopsida</taxon>
        <taxon>eudicotyledons</taxon>
        <taxon>Gunneridae</taxon>
        <taxon>Pentapetalae</taxon>
        <taxon>asterids</taxon>
        <taxon>campanulids</taxon>
        <taxon>Asterales</taxon>
        <taxon>Asteraceae</taxon>
        <taxon>Carduoideae</taxon>
        <taxon>Cardueae</taxon>
        <taxon>Centaureinae</taxon>
        <taxon>Centaurea</taxon>
    </lineage>
</organism>